<gene>
    <name evidence="2" type="ORF">DERYTH_LOCUS8592</name>
</gene>
<dbReference type="Proteomes" id="UP000789405">
    <property type="component" value="Unassembled WGS sequence"/>
</dbReference>
<dbReference type="Gene3D" id="3.30.70.2760">
    <property type="match status" value="1"/>
</dbReference>
<name>A0A9N9D2F9_9GLOM</name>
<evidence type="ECO:0000259" key="1">
    <source>
        <dbReference type="SMART" id="SM00471"/>
    </source>
</evidence>
<dbReference type="EMBL" id="CAJVPY010004460">
    <property type="protein sequence ID" value="CAG8620082.1"/>
    <property type="molecule type" value="Genomic_DNA"/>
</dbReference>
<sequence>GYMEFDEWAIKFIDTPQFQRLKEIKQLGSAYFVYPGASHNRFEHSLGTAHLAQTFTKILKQQDTEIKDNDIKCVTLAALCHDLGPDKWKHEHGSAMMLKDLIEELRQSESDPFELETEDEDFIAALIMGKKKPQCLFDIVSNEDNSVDVDKFDYLNRDCYNLGMKSLFDSSRLMKFSCVIDGKIAYNHKECFNIYEMFHTRYSLHKKVYNHRVSRAIDYMIADALVEADPYFNFKGAIEDAKEYIKLDDSILSRIEFTDCKELETSRKIIKRIRRRDLYKLVAECSVAKQLKTMVTKLESYFAEDTSVTNEAIEDLIIEQLGLNYGKKDQNPVEKVTFYDKRKDNDKPFKITRDELSYLVPETFEEVVLRVFVRTYNETNTKELHSSSKTDFNDIWAMIFRIYIQ</sequence>
<feature type="domain" description="HD/PDEase" evidence="1">
    <location>
        <begin position="37"/>
        <end position="164"/>
    </location>
</feature>
<dbReference type="PANTHER" id="PTHR11373:SF4">
    <property type="entry name" value="DEOXYNUCLEOSIDE TRIPHOSPHATE TRIPHOSPHOHYDROLASE SAMHD1"/>
    <property type="match status" value="1"/>
</dbReference>
<dbReference type="AlphaFoldDB" id="A0A9N9D2F9"/>
<dbReference type="InterPro" id="IPR006674">
    <property type="entry name" value="HD_domain"/>
</dbReference>
<dbReference type="OrthoDB" id="2413157at2759"/>
<accession>A0A9N9D2F9</accession>
<dbReference type="SUPFAM" id="SSF109604">
    <property type="entry name" value="HD-domain/PDEase-like"/>
    <property type="match status" value="1"/>
</dbReference>
<organism evidence="2 3">
    <name type="scientific">Dentiscutata erythropus</name>
    <dbReference type="NCBI Taxonomy" id="1348616"/>
    <lineage>
        <taxon>Eukaryota</taxon>
        <taxon>Fungi</taxon>
        <taxon>Fungi incertae sedis</taxon>
        <taxon>Mucoromycota</taxon>
        <taxon>Glomeromycotina</taxon>
        <taxon>Glomeromycetes</taxon>
        <taxon>Diversisporales</taxon>
        <taxon>Gigasporaceae</taxon>
        <taxon>Dentiscutata</taxon>
    </lineage>
</organism>
<reference evidence="2" key="1">
    <citation type="submission" date="2021-06" db="EMBL/GenBank/DDBJ databases">
        <authorList>
            <person name="Kallberg Y."/>
            <person name="Tangrot J."/>
            <person name="Rosling A."/>
        </authorList>
    </citation>
    <scope>NUCLEOTIDE SEQUENCE</scope>
    <source>
        <strain evidence="2">MA453B</strain>
    </source>
</reference>
<feature type="non-terminal residue" evidence="2">
    <location>
        <position position="405"/>
    </location>
</feature>
<protein>
    <submittedName>
        <fullName evidence="2">27674_t:CDS:1</fullName>
    </submittedName>
</protein>
<dbReference type="InterPro" id="IPR045509">
    <property type="entry name" value="HD_assoc_2"/>
</dbReference>
<dbReference type="InterPro" id="IPR050135">
    <property type="entry name" value="dGTPase-like"/>
</dbReference>
<dbReference type="GO" id="GO:0008832">
    <property type="term" value="F:dGTPase activity"/>
    <property type="evidence" value="ECO:0007669"/>
    <property type="project" value="TreeGrafter"/>
</dbReference>
<dbReference type="SMART" id="SM00471">
    <property type="entry name" value="HDc"/>
    <property type="match status" value="1"/>
</dbReference>
<evidence type="ECO:0000313" key="2">
    <source>
        <dbReference type="EMBL" id="CAG8620082.1"/>
    </source>
</evidence>
<evidence type="ECO:0000313" key="3">
    <source>
        <dbReference type="Proteomes" id="UP000789405"/>
    </source>
</evidence>
<dbReference type="PANTHER" id="PTHR11373">
    <property type="entry name" value="DEOXYNUCLEOSIDE TRIPHOSPHATE TRIPHOSPHOHYDROLASE"/>
    <property type="match status" value="1"/>
</dbReference>
<dbReference type="CDD" id="cd00077">
    <property type="entry name" value="HDc"/>
    <property type="match status" value="1"/>
</dbReference>
<comment type="caution">
    <text evidence="2">The sequence shown here is derived from an EMBL/GenBank/DDBJ whole genome shotgun (WGS) entry which is preliminary data.</text>
</comment>
<dbReference type="GO" id="GO:0005634">
    <property type="term" value="C:nucleus"/>
    <property type="evidence" value="ECO:0007669"/>
    <property type="project" value="TreeGrafter"/>
</dbReference>
<keyword evidence="3" id="KW-1185">Reference proteome</keyword>
<dbReference type="InterPro" id="IPR003607">
    <property type="entry name" value="HD/PDEase_dom"/>
</dbReference>
<dbReference type="Pfam" id="PF19276">
    <property type="entry name" value="HD_assoc_2"/>
    <property type="match status" value="1"/>
</dbReference>
<dbReference type="Pfam" id="PF01966">
    <property type="entry name" value="HD"/>
    <property type="match status" value="1"/>
</dbReference>
<proteinExistence type="predicted"/>
<dbReference type="Gene3D" id="1.10.3210.10">
    <property type="entry name" value="Hypothetical protein af1432"/>
    <property type="match status" value="1"/>
</dbReference>
<dbReference type="GO" id="GO:0006203">
    <property type="term" value="P:dGTP catabolic process"/>
    <property type="evidence" value="ECO:0007669"/>
    <property type="project" value="TreeGrafter"/>
</dbReference>